<protein>
    <submittedName>
        <fullName evidence="2">Uncharacterized protein</fullName>
    </submittedName>
</protein>
<organism evidence="2 3">
    <name type="scientific">Paraconexibacter algicola</name>
    <dbReference type="NCBI Taxonomy" id="2133960"/>
    <lineage>
        <taxon>Bacteria</taxon>
        <taxon>Bacillati</taxon>
        <taxon>Actinomycetota</taxon>
        <taxon>Thermoleophilia</taxon>
        <taxon>Solirubrobacterales</taxon>
        <taxon>Paraconexibacteraceae</taxon>
        <taxon>Paraconexibacter</taxon>
    </lineage>
</organism>
<evidence type="ECO:0000256" key="1">
    <source>
        <dbReference type="SAM" id="SignalP"/>
    </source>
</evidence>
<evidence type="ECO:0000313" key="3">
    <source>
        <dbReference type="Proteomes" id="UP000240739"/>
    </source>
</evidence>
<evidence type="ECO:0000313" key="2">
    <source>
        <dbReference type="EMBL" id="PTL58221.1"/>
    </source>
</evidence>
<accession>A0A2T4UG51</accession>
<dbReference type="Proteomes" id="UP000240739">
    <property type="component" value="Unassembled WGS sequence"/>
</dbReference>
<proteinExistence type="predicted"/>
<feature type="signal peptide" evidence="1">
    <location>
        <begin position="1"/>
        <end position="26"/>
    </location>
</feature>
<name>A0A2T4UG51_9ACTN</name>
<keyword evidence="3" id="KW-1185">Reference proteome</keyword>
<reference evidence="2 3" key="1">
    <citation type="submission" date="2018-03" db="EMBL/GenBank/DDBJ databases">
        <title>Aquarubrobacter algicola gen. nov., sp. nov., a novel actinobacterium isolated from shallow eutrophic lake during the end of cyanobacterial harmful algal blooms.</title>
        <authorList>
            <person name="Chun S.J."/>
        </authorList>
    </citation>
    <scope>NUCLEOTIDE SEQUENCE [LARGE SCALE GENOMIC DNA]</scope>
    <source>
        <strain evidence="2 3">Seoho-28</strain>
    </source>
</reference>
<sequence>MTHLRKIPVLAVLALGATLPAPAAHAATAKKAPAKPKAPLGVVVAAKDLKTVGTVSCARIGGTWYAGTRTKAGRFLTFKRQAANARSAARTLKGAARTKKLAAARRYDRKAGSLVPYCKLRPAVVGQPLPSSVPWGPGYVAPPTAPVRFDLTGAAGIALRDPSMPLPATRATNTGVSNLAVVDGAGRLREALVSGTVQASRFLIAPNDRLFVLFVSPTPLAPDGPSCLLAEVGRQDGVPTCVDSTLASVWWDGYGGGGAPNPAVQFDDRGGVYYLGGTVDGRTVLRRFSGGVRTDLITDNASVSDFLVLGDGTVLLTGSTSNTQAPWLRRIAPGGALRTLRASAASFLRRFPDGNVYFGVSVTGDYGVRRYLASSDEVDPPLWIGPGREDGLPPRNDSTSLCYDWVSNQGFCSSTGTWISKAFTTLQGKVFVIAGGGSTGQLVQYFPTLARPTTAVTKVAVAQGVLNHVVLSGVGAHERNVTTLYDTTDGSERVLIGPDAEVEVYHLNYRADDNRILFDGLRFADNTYVLGQIDLDTGAVTTTATTARRLQAFQTFR</sequence>
<feature type="chain" id="PRO_5015480454" evidence="1">
    <location>
        <begin position="27"/>
        <end position="557"/>
    </location>
</feature>
<dbReference type="AlphaFoldDB" id="A0A2T4UG51"/>
<gene>
    <name evidence="2" type="ORF">C7Y72_00445</name>
</gene>
<keyword evidence="1" id="KW-0732">Signal</keyword>
<dbReference type="InterPro" id="IPR011047">
    <property type="entry name" value="Quinoprotein_ADH-like_sf"/>
</dbReference>
<dbReference type="SUPFAM" id="SSF50998">
    <property type="entry name" value="Quinoprotein alcohol dehydrogenase-like"/>
    <property type="match status" value="1"/>
</dbReference>
<dbReference type="OrthoDB" id="9837996at2"/>
<comment type="caution">
    <text evidence="2">The sequence shown here is derived from an EMBL/GenBank/DDBJ whole genome shotgun (WGS) entry which is preliminary data.</text>
</comment>
<dbReference type="RefSeq" id="WP_107566659.1">
    <property type="nucleotide sequence ID" value="NZ_PYYB01000001.1"/>
</dbReference>
<dbReference type="EMBL" id="PYYB01000001">
    <property type="protein sequence ID" value="PTL58221.1"/>
    <property type="molecule type" value="Genomic_DNA"/>
</dbReference>